<feature type="region of interest" description="Disordered" evidence="3">
    <location>
        <begin position="154"/>
        <end position="178"/>
    </location>
</feature>
<dbReference type="InterPro" id="IPR047575">
    <property type="entry name" value="Sm"/>
</dbReference>
<organism evidence="8 9">
    <name type="scientific">Plasmodium vivax Mauritania I</name>
    <dbReference type="NCBI Taxonomy" id="1035515"/>
    <lineage>
        <taxon>Eukaryota</taxon>
        <taxon>Sar</taxon>
        <taxon>Alveolata</taxon>
        <taxon>Apicomplexa</taxon>
        <taxon>Aconoidasida</taxon>
        <taxon>Haemosporida</taxon>
        <taxon>Plasmodiidae</taxon>
        <taxon>Plasmodium</taxon>
        <taxon>Plasmodium (Plasmodium)</taxon>
    </lineage>
</organism>
<dbReference type="AlphaFoldDB" id="A0A0J9T8M8"/>
<evidence type="ECO:0000259" key="4">
    <source>
        <dbReference type="PROSITE" id="PS51512"/>
    </source>
</evidence>
<feature type="compositionally biased region" description="Low complexity" evidence="3">
    <location>
        <begin position="169"/>
        <end position="178"/>
    </location>
</feature>
<evidence type="ECO:0000256" key="2">
    <source>
        <dbReference type="PROSITE-ProRule" id="PRU00869"/>
    </source>
</evidence>
<dbReference type="InterPro" id="IPR025762">
    <property type="entry name" value="DFDF"/>
</dbReference>
<dbReference type="PANTHER" id="PTHR13586:SF0">
    <property type="entry name" value="TRAILER HITCH, ISOFORM H"/>
    <property type="match status" value="1"/>
</dbReference>
<dbReference type="SUPFAM" id="SSF50182">
    <property type="entry name" value="Sm-like ribonucleoproteins"/>
    <property type="match status" value="1"/>
</dbReference>
<dbReference type="GO" id="GO:0003729">
    <property type="term" value="F:mRNA binding"/>
    <property type="evidence" value="ECO:0007669"/>
    <property type="project" value="TreeGrafter"/>
</dbReference>
<gene>
    <name evidence="8" type="ORF">PVMG_00708</name>
</gene>
<name>A0A0J9T8M8_PLAVI</name>
<dbReference type="InterPro" id="IPR025768">
    <property type="entry name" value="TFG_box"/>
</dbReference>
<dbReference type="GO" id="GO:0033962">
    <property type="term" value="P:P-body assembly"/>
    <property type="evidence" value="ECO:0007669"/>
    <property type="project" value="TreeGrafter"/>
</dbReference>
<dbReference type="PANTHER" id="PTHR13586">
    <property type="entry name" value="SCD6 PROTEIN-RELATED"/>
    <property type="match status" value="1"/>
</dbReference>
<proteinExistence type="predicted"/>
<evidence type="ECO:0008006" key="10">
    <source>
        <dbReference type="Google" id="ProtNLM"/>
    </source>
</evidence>
<dbReference type="OrthoDB" id="21539at2759"/>
<evidence type="ECO:0000259" key="5">
    <source>
        <dbReference type="PROSITE" id="PS51513"/>
    </source>
</evidence>
<feature type="domain" description="FFD box profile" evidence="5">
    <location>
        <begin position="250"/>
        <end position="266"/>
    </location>
</feature>
<feature type="domain" description="Sm" evidence="7">
    <location>
        <begin position="1"/>
        <end position="82"/>
    </location>
</feature>
<evidence type="ECO:0000256" key="1">
    <source>
        <dbReference type="PROSITE-ProRule" id="PRU00846"/>
    </source>
</evidence>
<protein>
    <recommendedName>
        <fullName evidence="10">Trailer hitch homolog</fullName>
    </recommendedName>
</protein>
<evidence type="ECO:0000313" key="8">
    <source>
        <dbReference type="EMBL" id="KMZ91835.1"/>
    </source>
</evidence>
<dbReference type="PROSITE" id="PS51512">
    <property type="entry name" value="DFDF"/>
    <property type="match status" value="1"/>
</dbReference>
<dbReference type="EMBL" id="KQ235088">
    <property type="protein sequence ID" value="KMZ91835.1"/>
    <property type="molecule type" value="Genomic_DNA"/>
</dbReference>
<dbReference type="PROSITE" id="PS51536">
    <property type="entry name" value="TFG"/>
    <property type="match status" value="1"/>
</dbReference>
<dbReference type="PROSITE" id="PS51513">
    <property type="entry name" value="FFD"/>
    <property type="match status" value="1"/>
</dbReference>
<dbReference type="SMART" id="SM01271">
    <property type="entry name" value="LSM14"/>
    <property type="match status" value="1"/>
</dbReference>
<dbReference type="InterPro" id="IPR010920">
    <property type="entry name" value="LSM_dom_sf"/>
</dbReference>
<accession>A0A0J9T8M8</accession>
<feature type="domain" description="TFG box profile" evidence="6">
    <location>
        <begin position="274"/>
        <end position="294"/>
    </location>
</feature>
<reference evidence="8 9" key="1">
    <citation type="submission" date="2011-08" db="EMBL/GenBank/DDBJ databases">
        <title>The Genome Sequence of Plasmodium vivax Mauritania I.</title>
        <authorList>
            <consortium name="The Broad Institute Genome Sequencing Platform"/>
            <consortium name="The Broad Institute Genome Sequencing Center for Infectious Disease"/>
            <person name="Neafsey D."/>
            <person name="Carlton J."/>
            <person name="Barnwell J."/>
            <person name="Collins W."/>
            <person name="Escalante A."/>
            <person name="Mullikin J."/>
            <person name="Saul A."/>
            <person name="Guigo R."/>
            <person name="Camara F."/>
            <person name="Young S.K."/>
            <person name="Zeng Q."/>
            <person name="Gargeya S."/>
            <person name="Fitzgerald M."/>
            <person name="Haas B."/>
            <person name="Abouelleil A."/>
            <person name="Alvarado L."/>
            <person name="Arachchi H.M."/>
            <person name="Berlin A."/>
            <person name="Brown A."/>
            <person name="Chapman S.B."/>
            <person name="Chen Z."/>
            <person name="Dunbar C."/>
            <person name="Freedman E."/>
            <person name="Gearin G."/>
            <person name="Gellesch M."/>
            <person name="Goldberg J."/>
            <person name="Griggs A."/>
            <person name="Gujja S."/>
            <person name="Heiman D."/>
            <person name="Howarth C."/>
            <person name="Larson L."/>
            <person name="Lui A."/>
            <person name="MacDonald P.J.P."/>
            <person name="Montmayeur A."/>
            <person name="Murphy C."/>
            <person name="Neiman D."/>
            <person name="Pearson M."/>
            <person name="Priest M."/>
            <person name="Roberts A."/>
            <person name="Saif S."/>
            <person name="Shea T."/>
            <person name="Shenoy N."/>
            <person name="Sisk P."/>
            <person name="Stolte C."/>
            <person name="Sykes S."/>
            <person name="Wortman J."/>
            <person name="Nusbaum C."/>
            <person name="Birren B."/>
        </authorList>
    </citation>
    <scope>NUCLEOTIDE SEQUENCE [LARGE SCALE GENOMIC DNA]</scope>
    <source>
        <strain evidence="8 9">Mauritania I</strain>
    </source>
</reference>
<dbReference type="Proteomes" id="UP000053776">
    <property type="component" value="Unassembled WGS sequence"/>
</dbReference>
<dbReference type="InterPro" id="IPR025761">
    <property type="entry name" value="FFD_box"/>
</dbReference>
<dbReference type="CDD" id="cd01736">
    <property type="entry name" value="LSm14_N"/>
    <property type="match status" value="1"/>
</dbReference>
<dbReference type="SMART" id="SM01199">
    <property type="entry name" value="FDF"/>
    <property type="match status" value="1"/>
</dbReference>
<feature type="domain" description="DFDF" evidence="4">
    <location>
        <begin position="206"/>
        <end position="242"/>
    </location>
</feature>
<dbReference type="Pfam" id="PF12701">
    <property type="entry name" value="LSM14"/>
    <property type="match status" value="1"/>
</dbReference>
<dbReference type="InterPro" id="IPR019050">
    <property type="entry name" value="FDF_dom"/>
</dbReference>
<sequence>MSSVSTLPYIGSKISLISNSEIRYEGILYTINTHESTVALQNVRSFGTEGRRQPDIPPSNEIYDFIIFRGKDIKDVTVSEAAKTIPDDPAIVSMNIAPSSKNNLSDNINYNNNVSMNKPMKTQNNMMQQQNDRSMNMNNRRYFNRQNYNFYYNNNPNNSGHNHNHNHNSNHNNSYNNSGRNFNNFKYKNFRNYERPYIIGELESQPNPALKSKFSPDFDFSTNNLKFDKSTILDEKNKDPLTLNNNIQVGGYDKNSSFFDNISCETLDKQQGKDERVDREKLRMLDVDTFGIAAAHYRTSGHNRNNNRNKMRNNRNNKMMGNFNYNYYNRSQNPFNRYPAY</sequence>
<dbReference type="GO" id="GO:0034063">
    <property type="term" value="P:stress granule assembly"/>
    <property type="evidence" value="ECO:0007669"/>
    <property type="project" value="TreeGrafter"/>
</dbReference>
<dbReference type="GO" id="GO:0000932">
    <property type="term" value="C:P-body"/>
    <property type="evidence" value="ECO:0007669"/>
    <property type="project" value="TreeGrafter"/>
</dbReference>
<evidence type="ECO:0000256" key="3">
    <source>
        <dbReference type="SAM" id="MobiDB-lite"/>
    </source>
</evidence>
<evidence type="ECO:0000313" key="9">
    <source>
        <dbReference type="Proteomes" id="UP000053776"/>
    </source>
</evidence>
<feature type="short sequence motif" description="TFG box" evidence="2">
    <location>
        <begin position="274"/>
        <end position="294"/>
    </location>
</feature>
<evidence type="ECO:0000259" key="7">
    <source>
        <dbReference type="PROSITE" id="PS52002"/>
    </source>
</evidence>
<dbReference type="InterPro" id="IPR025609">
    <property type="entry name" value="Lsm14-like_N"/>
</dbReference>
<evidence type="ECO:0000259" key="6">
    <source>
        <dbReference type="PROSITE" id="PS51536"/>
    </source>
</evidence>
<dbReference type="PROSITE" id="PS52002">
    <property type="entry name" value="SM"/>
    <property type="match status" value="1"/>
</dbReference>
<feature type="short sequence motif" description="FFD box" evidence="1">
    <location>
        <begin position="250"/>
        <end position="266"/>
    </location>
</feature>
<dbReference type="Gene3D" id="2.30.30.100">
    <property type="match status" value="1"/>
</dbReference>